<gene>
    <name evidence="3" type="ORF">B0H16DRAFT_1524544</name>
    <name evidence="2" type="ORF">B0H16DRAFT_1642297</name>
</gene>
<evidence type="ECO:0000313" key="3">
    <source>
        <dbReference type="EMBL" id="KAJ7765168.1"/>
    </source>
</evidence>
<dbReference type="Proteomes" id="UP001215598">
    <property type="component" value="Unassembled WGS sequence"/>
</dbReference>
<evidence type="ECO:0000256" key="1">
    <source>
        <dbReference type="SAM" id="MobiDB-lite"/>
    </source>
</evidence>
<dbReference type="AlphaFoldDB" id="A0AAD7JHV2"/>
<sequence length="188" mass="21052">MADVEEASRERDACCTMVCIECPFNWKKLLKTEEKVIDVTRSSHAPLLLPPPSPTRLSRPNVIAYQPNTTRLDAHRPRPTAPASGSTSKQPRSLLVLTRRDSSNLHSCPQLNNASALLSPPHQRAPPYTRLYPSPSPIPRAHSDLLPFDIHRRIRRASIFYTEPGPTPDNGAQATRDLAIQHTRNPYL</sequence>
<comment type="caution">
    <text evidence="3">The sequence shown here is derived from an EMBL/GenBank/DDBJ whole genome shotgun (WGS) entry which is preliminary data.</text>
</comment>
<protein>
    <submittedName>
        <fullName evidence="3">Uncharacterized protein</fullName>
    </submittedName>
</protein>
<name>A0AAD7JHV2_9AGAR</name>
<dbReference type="EMBL" id="JARKIB010000026">
    <property type="protein sequence ID" value="KAJ7765168.1"/>
    <property type="molecule type" value="Genomic_DNA"/>
</dbReference>
<evidence type="ECO:0000313" key="2">
    <source>
        <dbReference type="EMBL" id="KAJ7700636.1"/>
    </source>
</evidence>
<accession>A0AAD7JHV2</accession>
<evidence type="ECO:0000313" key="4">
    <source>
        <dbReference type="Proteomes" id="UP001215598"/>
    </source>
</evidence>
<keyword evidence="4" id="KW-1185">Reference proteome</keyword>
<proteinExistence type="predicted"/>
<reference evidence="3" key="1">
    <citation type="submission" date="2023-03" db="EMBL/GenBank/DDBJ databases">
        <title>Massive genome expansion in bonnet fungi (Mycena s.s.) driven by repeated elements and novel gene families across ecological guilds.</title>
        <authorList>
            <consortium name="Lawrence Berkeley National Laboratory"/>
            <person name="Harder C.B."/>
            <person name="Miyauchi S."/>
            <person name="Viragh M."/>
            <person name="Kuo A."/>
            <person name="Thoen E."/>
            <person name="Andreopoulos B."/>
            <person name="Lu D."/>
            <person name="Skrede I."/>
            <person name="Drula E."/>
            <person name="Henrissat B."/>
            <person name="Morin E."/>
            <person name="Kohler A."/>
            <person name="Barry K."/>
            <person name="LaButti K."/>
            <person name="Morin E."/>
            <person name="Salamov A."/>
            <person name="Lipzen A."/>
            <person name="Mereny Z."/>
            <person name="Hegedus B."/>
            <person name="Baldrian P."/>
            <person name="Stursova M."/>
            <person name="Weitz H."/>
            <person name="Taylor A."/>
            <person name="Grigoriev I.V."/>
            <person name="Nagy L.G."/>
            <person name="Martin F."/>
            <person name="Kauserud H."/>
        </authorList>
    </citation>
    <scope>NUCLEOTIDE SEQUENCE</scope>
    <source>
        <strain evidence="3">CBHHK182m</strain>
    </source>
</reference>
<feature type="region of interest" description="Disordered" evidence="1">
    <location>
        <begin position="109"/>
        <end position="130"/>
    </location>
</feature>
<organism evidence="3 4">
    <name type="scientific">Mycena metata</name>
    <dbReference type="NCBI Taxonomy" id="1033252"/>
    <lineage>
        <taxon>Eukaryota</taxon>
        <taxon>Fungi</taxon>
        <taxon>Dikarya</taxon>
        <taxon>Basidiomycota</taxon>
        <taxon>Agaricomycotina</taxon>
        <taxon>Agaricomycetes</taxon>
        <taxon>Agaricomycetidae</taxon>
        <taxon>Agaricales</taxon>
        <taxon>Marasmiineae</taxon>
        <taxon>Mycenaceae</taxon>
        <taxon>Mycena</taxon>
    </lineage>
</organism>
<feature type="region of interest" description="Disordered" evidence="1">
    <location>
        <begin position="66"/>
        <end position="93"/>
    </location>
</feature>
<dbReference type="EMBL" id="JARKIB010000548">
    <property type="protein sequence ID" value="KAJ7700636.1"/>
    <property type="molecule type" value="Genomic_DNA"/>
</dbReference>